<dbReference type="PANTHER" id="PTHR43685:SF3">
    <property type="entry name" value="SLR2126 PROTEIN"/>
    <property type="match status" value="1"/>
</dbReference>
<keyword evidence="1" id="KW-1133">Transmembrane helix</keyword>
<feature type="transmembrane region" description="Helical" evidence="1">
    <location>
        <begin position="593"/>
        <end position="609"/>
    </location>
</feature>
<keyword evidence="2" id="KW-0808">Transferase</keyword>
<feature type="transmembrane region" description="Helical" evidence="1">
    <location>
        <begin position="793"/>
        <end position="814"/>
    </location>
</feature>
<dbReference type="GO" id="GO:0016740">
    <property type="term" value="F:transferase activity"/>
    <property type="evidence" value="ECO:0007669"/>
    <property type="project" value="UniProtKB-KW"/>
</dbReference>
<dbReference type="AlphaFoldDB" id="A0A5B0EIH9"/>
<dbReference type="InterPro" id="IPR029044">
    <property type="entry name" value="Nucleotide-diphossugar_trans"/>
</dbReference>
<dbReference type="SUPFAM" id="SSF53448">
    <property type="entry name" value="Nucleotide-diphospho-sugar transferases"/>
    <property type="match status" value="1"/>
</dbReference>
<feature type="transmembrane region" description="Helical" evidence="1">
    <location>
        <begin position="474"/>
        <end position="495"/>
    </location>
</feature>
<comment type="caution">
    <text evidence="2">The sequence shown here is derived from an EMBL/GenBank/DDBJ whole genome shotgun (WGS) entry which is preliminary data.</text>
</comment>
<gene>
    <name evidence="2" type="ORF">FQ154_07285</name>
</gene>
<sequence>MGRLVRARAPSASETSSLILPTIHVTAIVAAHNGAEFLPRTLAALRDQTRLIDRFIGVDASSTDGSADLMRKQLPSDASILEVPEHSFGHSVMAAVQSLGQPRSGRTEWLWLIHDDSVPELNALEKLLTVVEATESVTIAGCKQLDLDSPRRLLDVGLSVNKHAERLTLMEIDEVDQGQYDARTDSFAVTSAGMLIRRDVFEALGGFDPALPGLGDDMDLCWRNRLMGNRVVIVPTAKIHHKAAVVRALAGPAETRRAEVFMRLKHASTWAIPFLVVGAVLGGIYRFLLSLLAKDPAYAFGQLGATFRAVCTPMMLSRSRAAAAQTRRVPRNSISRLLTDQAVVREHRKHMMDSLDAGTVYGDGTGATASQDPSGDARNDFAALAAPNRTSAFVSTIIAVVLSTAASLIGLRVLLGAPAVAGGALLPLSTKASEIFSNATGWWANIGAGSPAGGDSLDFFHWLLALVGGGDANAAAVVLIFMAMPLAALSAWLGLGAVTRSRAARMVGALLWALAPTLQVSLASGRAGAVLVHVLAPVLLLALLRTVGAAVDFEAGRGTGQRQSRPGIGQIPSWTAASAAALLLLGVAAGSPAVGLGLLVLILASAIVLRSRAKTLFWVPLPMLVLNLPLIIAAWGNPRVLLTDPGLALPFSAAPLWAQALGVPTSFGIFDIPSGLGFLPAGPWALVLVLLIGAPLLAFALIGLFAGGRNASLPLARWLWLGGVLMLTAGYGATLIPSAVSGNTFVTAFNGPFVSFFVLGLLFTAGLGISVFRGERATVPSGRRESAASASTGVMVWASALLGLSVVLSGANWITAQLPALATDTSATTLGAQSLLVPVSARTLPATAADRGRGEYEERTLVLAQNGDGAVNASLMNGAGTTADALSQPVAANRLTGSLLEPELRGSDDADRLIEQSVATLVSDSALDPREELEALGAGFVVLQDQRETASALVARLDAVPGLVAVGRTESGWLWRVEPQGEIPGVNNTTDSTARVRIISDGATVALLPSHRGAVSGAEIQAGDADRVLVMAQRADPGWKATLDGVQLSPTTVAAAPKAAGSGAETVPWAQGFELGEASGTLELHYQSPYQVPVAIAQLVVLFLALLLVIPIPRNRRFAARRLDEYRTRGNAESIDELDRGRRAARVKETK</sequence>
<dbReference type="Proteomes" id="UP000323856">
    <property type="component" value="Unassembled WGS sequence"/>
</dbReference>
<organism evidence="2 3">
    <name type="scientific">Paeniglutamicibacter gangotriensis</name>
    <dbReference type="NCBI Taxonomy" id="254787"/>
    <lineage>
        <taxon>Bacteria</taxon>
        <taxon>Bacillati</taxon>
        <taxon>Actinomycetota</taxon>
        <taxon>Actinomycetes</taxon>
        <taxon>Micrococcales</taxon>
        <taxon>Micrococcaceae</taxon>
        <taxon>Paeniglutamicibacter</taxon>
    </lineage>
</organism>
<accession>A0A5B0EIH9</accession>
<feature type="transmembrane region" description="Helical" evidence="1">
    <location>
        <begin position="684"/>
        <end position="706"/>
    </location>
</feature>
<dbReference type="PANTHER" id="PTHR43685">
    <property type="entry name" value="GLYCOSYLTRANSFERASE"/>
    <property type="match status" value="1"/>
</dbReference>
<dbReference type="InterPro" id="IPR050834">
    <property type="entry name" value="Glycosyltransf_2"/>
</dbReference>
<reference evidence="2 3" key="1">
    <citation type="submission" date="2019-07" db="EMBL/GenBank/DDBJ databases">
        <title>Analysis of the biochemical properties, biological activity and biotechnological potential of siderophores and biosurfactants produced by Antarctic psychrotolerant bacteria.</title>
        <authorList>
            <person name="Styczynski M."/>
            <person name="Krucon T."/>
            <person name="Decewicz P."/>
            <person name="Dziewit L."/>
        </authorList>
    </citation>
    <scope>NUCLEOTIDE SEQUENCE [LARGE SCALE GENOMIC DNA]</scope>
    <source>
        <strain evidence="2 3">ANT_H27</strain>
    </source>
</reference>
<keyword evidence="1" id="KW-0812">Transmembrane</keyword>
<dbReference type="EMBL" id="VOBL01000006">
    <property type="protein sequence ID" value="KAA0977520.1"/>
    <property type="molecule type" value="Genomic_DNA"/>
</dbReference>
<feature type="transmembrane region" description="Helical" evidence="1">
    <location>
        <begin position="1092"/>
        <end position="1112"/>
    </location>
</feature>
<name>A0A5B0EIH9_9MICC</name>
<feature type="transmembrane region" description="Helical" evidence="1">
    <location>
        <begin position="392"/>
        <end position="415"/>
    </location>
</feature>
<feature type="transmembrane region" description="Helical" evidence="1">
    <location>
        <begin position="752"/>
        <end position="772"/>
    </location>
</feature>
<keyword evidence="1" id="KW-0472">Membrane</keyword>
<proteinExistence type="predicted"/>
<evidence type="ECO:0000313" key="3">
    <source>
        <dbReference type="Proteomes" id="UP000323856"/>
    </source>
</evidence>
<protein>
    <submittedName>
        <fullName evidence="2">Glycosyltransferase family 2 protein</fullName>
    </submittedName>
</protein>
<dbReference type="Pfam" id="PF13641">
    <property type="entry name" value="Glyco_tranf_2_3"/>
    <property type="match status" value="1"/>
</dbReference>
<feature type="transmembrane region" description="Helical" evidence="1">
    <location>
        <begin position="530"/>
        <end position="551"/>
    </location>
</feature>
<evidence type="ECO:0000256" key="1">
    <source>
        <dbReference type="SAM" id="Phobius"/>
    </source>
</evidence>
<evidence type="ECO:0000313" key="2">
    <source>
        <dbReference type="EMBL" id="KAA0977520.1"/>
    </source>
</evidence>
<dbReference type="OrthoDB" id="3734530at2"/>
<feature type="transmembrane region" description="Helical" evidence="1">
    <location>
        <begin position="267"/>
        <end position="285"/>
    </location>
</feature>
<dbReference type="Gene3D" id="3.90.550.10">
    <property type="entry name" value="Spore Coat Polysaccharide Biosynthesis Protein SpsA, Chain A"/>
    <property type="match status" value="1"/>
</dbReference>
<feature type="transmembrane region" description="Helical" evidence="1">
    <location>
        <begin position="616"/>
        <end position="636"/>
    </location>
</feature>
<feature type="transmembrane region" description="Helical" evidence="1">
    <location>
        <begin position="718"/>
        <end position="740"/>
    </location>
</feature>